<dbReference type="SUPFAM" id="SSF46689">
    <property type="entry name" value="Homeodomain-like"/>
    <property type="match status" value="1"/>
</dbReference>
<dbReference type="PANTHER" id="PTHR30055">
    <property type="entry name" value="HTH-TYPE TRANSCRIPTIONAL REGULATOR RUTR"/>
    <property type="match status" value="1"/>
</dbReference>
<keyword evidence="3" id="KW-0804">Transcription</keyword>
<evidence type="ECO:0000256" key="2">
    <source>
        <dbReference type="ARBA" id="ARBA00023125"/>
    </source>
</evidence>
<evidence type="ECO:0000313" key="7">
    <source>
        <dbReference type="Proteomes" id="UP000789707"/>
    </source>
</evidence>
<protein>
    <recommendedName>
        <fullName evidence="5">HTH tetR-type domain-containing protein</fullName>
    </recommendedName>
</protein>
<dbReference type="Proteomes" id="UP000789707">
    <property type="component" value="Unassembled WGS sequence"/>
</dbReference>
<dbReference type="PRINTS" id="PR00455">
    <property type="entry name" value="HTHTETR"/>
</dbReference>
<feature type="DNA-binding region" description="H-T-H motif" evidence="4">
    <location>
        <begin position="34"/>
        <end position="53"/>
    </location>
</feature>
<feature type="domain" description="HTH tetR-type" evidence="5">
    <location>
        <begin position="11"/>
        <end position="71"/>
    </location>
</feature>
<dbReference type="PROSITE" id="PS50977">
    <property type="entry name" value="HTH_TETR_2"/>
    <property type="match status" value="1"/>
</dbReference>
<reference evidence="6 7" key="1">
    <citation type="submission" date="2021-11" db="EMBL/GenBank/DDBJ databases">
        <authorList>
            <person name="Depoorter E."/>
        </authorList>
    </citation>
    <scope>NUCLEOTIDE SEQUENCE [LARGE SCALE GENOMIC DNA]</scope>
    <source>
        <strain evidence="6 7">LMG 24289</strain>
    </source>
</reference>
<dbReference type="RefSeq" id="WP_230096841.1">
    <property type="nucleotide sequence ID" value="NZ_CAKKNS010000004.1"/>
</dbReference>
<accession>A0ABM8Z7J9</accession>
<evidence type="ECO:0000256" key="3">
    <source>
        <dbReference type="ARBA" id="ARBA00023163"/>
    </source>
</evidence>
<keyword evidence="1" id="KW-0805">Transcription regulation</keyword>
<keyword evidence="7" id="KW-1185">Reference proteome</keyword>
<dbReference type="EMBL" id="CAKKNS010000004">
    <property type="protein sequence ID" value="CAH0416802.1"/>
    <property type="molecule type" value="Genomic_DNA"/>
</dbReference>
<organism evidence="6 7">
    <name type="scientific">Periweissella fabaria</name>
    <dbReference type="NCBI Taxonomy" id="546157"/>
    <lineage>
        <taxon>Bacteria</taxon>
        <taxon>Bacillati</taxon>
        <taxon>Bacillota</taxon>
        <taxon>Bacilli</taxon>
        <taxon>Lactobacillales</taxon>
        <taxon>Lactobacillaceae</taxon>
        <taxon>Periweissella</taxon>
    </lineage>
</organism>
<evidence type="ECO:0000256" key="4">
    <source>
        <dbReference type="PROSITE-ProRule" id="PRU00335"/>
    </source>
</evidence>
<sequence length="221" mass="24815">MVNKLSYDQKNAKAQQIKDAAWQLFTEQAFDNISIAMIAQTAHVGKGTIFNYFKTKEDVFMALLLGGYQKYFAEVLMRLEASDVTTKAALKEFLLAETHTLITEHATLIRLNSLRGAQLEVHASQEQTENSRQELHTIHEHLGQAIATKVPKLDAMKISHIFVIQSAIINGLMNLDGLDEFNHVGVNANLPIFQIKLVPEACQILGYYIDGILMEESNENQ</sequence>
<dbReference type="Gene3D" id="1.10.357.10">
    <property type="entry name" value="Tetracycline Repressor, domain 2"/>
    <property type="match status" value="1"/>
</dbReference>
<dbReference type="InterPro" id="IPR041483">
    <property type="entry name" value="TetR_C_34"/>
</dbReference>
<comment type="caution">
    <text evidence="6">The sequence shown here is derived from an EMBL/GenBank/DDBJ whole genome shotgun (WGS) entry which is preliminary data.</text>
</comment>
<dbReference type="Pfam" id="PF00440">
    <property type="entry name" value="TetR_N"/>
    <property type="match status" value="1"/>
</dbReference>
<dbReference type="InterPro" id="IPR001647">
    <property type="entry name" value="HTH_TetR"/>
</dbReference>
<dbReference type="Pfam" id="PF17929">
    <property type="entry name" value="TetR_C_34"/>
    <property type="match status" value="1"/>
</dbReference>
<evidence type="ECO:0000313" key="6">
    <source>
        <dbReference type="EMBL" id="CAH0416802.1"/>
    </source>
</evidence>
<proteinExistence type="predicted"/>
<dbReference type="PANTHER" id="PTHR30055:SF238">
    <property type="entry name" value="MYCOFACTOCIN BIOSYNTHESIS TRANSCRIPTIONAL REGULATOR MFTR-RELATED"/>
    <property type="match status" value="1"/>
</dbReference>
<keyword evidence="2 4" id="KW-0238">DNA-binding</keyword>
<evidence type="ECO:0000259" key="5">
    <source>
        <dbReference type="PROSITE" id="PS50977"/>
    </source>
</evidence>
<dbReference type="InterPro" id="IPR050109">
    <property type="entry name" value="HTH-type_TetR-like_transc_reg"/>
</dbReference>
<dbReference type="InterPro" id="IPR009057">
    <property type="entry name" value="Homeodomain-like_sf"/>
</dbReference>
<evidence type="ECO:0000256" key="1">
    <source>
        <dbReference type="ARBA" id="ARBA00023015"/>
    </source>
</evidence>
<name>A0ABM8Z7J9_9LACO</name>
<gene>
    <name evidence="6" type="ORF">WFA24289_01115</name>
</gene>